<evidence type="ECO:0000313" key="6">
    <source>
        <dbReference type="Proteomes" id="UP000265140"/>
    </source>
</evidence>
<evidence type="ECO:0000313" key="5">
    <source>
        <dbReference type="Ensembl" id="ENSELUP00000028593.3"/>
    </source>
</evidence>
<evidence type="ECO:0000256" key="2">
    <source>
        <dbReference type="ARBA" id="ARBA00022771"/>
    </source>
</evidence>
<sequence length="117" mass="13579">MSHMLVIRGSHILSLQLNHFIIVDAQHFKGSHDRDRKGIMSLQRLFREGMVKVGAFRQNCRQCDEAPMEEAREKICEKCYRENLGKRNNRHFDNDKGPPHESSHCKACSKGITCRDL</sequence>
<keyword evidence="1" id="KW-0479">Metal-binding</keyword>
<dbReference type="GO" id="GO:0008270">
    <property type="term" value="F:zinc ion binding"/>
    <property type="evidence" value="ECO:0007669"/>
    <property type="project" value="UniProtKB-KW"/>
</dbReference>
<evidence type="ECO:0000256" key="1">
    <source>
        <dbReference type="ARBA" id="ARBA00022723"/>
    </source>
</evidence>
<keyword evidence="6" id="KW-1185">Reference proteome</keyword>
<dbReference type="Proteomes" id="UP000265140">
    <property type="component" value="Chromosome 8"/>
</dbReference>
<name>A0A3P8ZJH2_ESOLU</name>
<dbReference type="Bgee" id="ENSELUG00000005288">
    <property type="expression patterns" value="Expressed in spleen and 4 other cell types or tissues"/>
</dbReference>
<reference evidence="5" key="4">
    <citation type="submission" date="2025-09" db="UniProtKB">
        <authorList>
            <consortium name="Ensembl"/>
        </authorList>
    </citation>
    <scope>IDENTIFICATION</scope>
</reference>
<proteinExistence type="predicted"/>
<dbReference type="InParanoid" id="A0A3P8ZJH2"/>
<protein>
    <recommendedName>
        <fullName evidence="4">3CxxC-type domain-containing protein</fullName>
    </recommendedName>
</protein>
<dbReference type="InterPro" id="IPR027377">
    <property type="entry name" value="ZAR1/RTP1-5-like_Znf-3CxxC"/>
</dbReference>
<feature type="domain" description="3CxxC-type" evidence="4">
    <location>
        <begin position="44"/>
        <end position="111"/>
    </location>
</feature>
<keyword evidence="3" id="KW-0862">Zinc</keyword>
<reference evidence="5" key="3">
    <citation type="submission" date="2025-08" db="UniProtKB">
        <authorList>
            <consortium name="Ensembl"/>
        </authorList>
    </citation>
    <scope>IDENTIFICATION</scope>
</reference>
<reference evidence="6" key="1">
    <citation type="journal article" date="2014" name="PLoS ONE">
        <title>The genome and linkage map of the northern pike (Esox lucius): conserved synteny revealed between the salmonid sister group and the Neoteleostei.</title>
        <authorList>
            <person name="Rondeau E.B."/>
            <person name="Minkley D.R."/>
            <person name="Leong J.S."/>
            <person name="Messmer A.M."/>
            <person name="Jantzen J.R."/>
            <person name="von Schalburg K.R."/>
            <person name="Lemon C."/>
            <person name="Bird N.H."/>
            <person name="Koop B.F."/>
        </authorList>
    </citation>
    <scope>NUCLEOTIDE SEQUENCE</scope>
</reference>
<keyword evidence="2" id="KW-0863">Zinc-finger</keyword>
<dbReference type="Ensembl" id="ENSELUT00000012992.3">
    <property type="protein sequence ID" value="ENSELUP00000028593.3"/>
    <property type="gene ID" value="ENSELUG00000005288.3"/>
</dbReference>
<reference evidence="5" key="2">
    <citation type="submission" date="2020-02" db="EMBL/GenBank/DDBJ databases">
        <title>Esox lucius (northern pike) genome, fEsoLuc1, primary haplotype.</title>
        <authorList>
            <person name="Myers G."/>
            <person name="Karagic N."/>
            <person name="Meyer A."/>
            <person name="Pippel M."/>
            <person name="Reichard M."/>
            <person name="Winkler S."/>
            <person name="Tracey A."/>
            <person name="Sims Y."/>
            <person name="Howe K."/>
            <person name="Rhie A."/>
            <person name="Formenti G."/>
            <person name="Durbin R."/>
            <person name="Fedrigo O."/>
            <person name="Jarvis E.D."/>
        </authorList>
    </citation>
    <scope>NUCLEOTIDE SEQUENCE [LARGE SCALE GENOMIC DNA]</scope>
</reference>
<dbReference type="Pfam" id="PF13695">
    <property type="entry name" value="Zn_ribbon_3CxxC"/>
    <property type="match status" value="1"/>
</dbReference>
<evidence type="ECO:0000256" key="3">
    <source>
        <dbReference type="ARBA" id="ARBA00022833"/>
    </source>
</evidence>
<organism evidence="5 6">
    <name type="scientific">Esox lucius</name>
    <name type="common">Northern pike</name>
    <dbReference type="NCBI Taxonomy" id="8010"/>
    <lineage>
        <taxon>Eukaryota</taxon>
        <taxon>Metazoa</taxon>
        <taxon>Chordata</taxon>
        <taxon>Craniata</taxon>
        <taxon>Vertebrata</taxon>
        <taxon>Euteleostomi</taxon>
        <taxon>Actinopterygii</taxon>
        <taxon>Neopterygii</taxon>
        <taxon>Teleostei</taxon>
        <taxon>Protacanthopterygii</taxon>
        <taxon>Esociformes</taxon>
        <taxon>Esocidae</taxon>
        <taxon>Esox</taxon>
    </lineage>
</organism>
<evidence type="ECO:0000259" key="4">
    <source>
        <dbReference type="Pfam" id="PF13695"/>
    </source>
</evidence>
<dbReference type="AlphaFoldDB" id="A0A3P8ZJH2"/>
<accession>A0A3P8ZJH2</accession>